<evidence type="ECO:0000256" key="1">
    <source>
        <dbReference type="SAM" id="MobiDB-lite"/>
    </source>
</evidence>
<dbReference type="HOGENOM" id="CLU_2627124_0_0_1"/>
<dbReference type="dictyBase" id="DDB_G0284231"/>
<keyword evidence="3" id="KW-1185">Reference proteome</keyword>
<evidence type="ECO:0000313" key="3">
    <source>
        <dbReference type="Proteomes" id="UP000002195"/>
    </source>
</evidence>
<dbReference type="VEuPathDB" id="AmoebaDB:DDB_G0284231"/>
<dbReference type="PaxDb" id="44689-DDB0185910"/>
<gene>
    <name evidence="2" type="ORF">DDB_G0284231</name>
</gene>
<reference evidence="2 3" key="1">
    <citation type="journal article" date="2005" name="Nature">
        <title>The genome of the social amoeba Dictyostelium discoideum.</title>
        <authorList>
            <consortium name="The Dictyostelium discoideum Sequencing Consortium"/>
            <person name="Eichinger L."/>
            <person name="Pachebat J.A."/>
            <person name="Glockner G."/>
            <person name="Rajandream M.A."/>
            <person name="Sucgang R."/>
            <person name="Berriman M."/>
            <person name="Song J."/>
            <person name="Olsen R."/>
            <person name="Szafranski K."/>
            <person name="Xu Q."/>
            <person name="Tunggal B."/>
            <person name="Kummerfeld S."/>
            <person name="Madera M."/>
            <person name="Konfortov B.A."/>
            <person name="Rivero F."/>
            <person name="Bankier A.T."/>
            <person name="Lehmann R."/>
            <person name="Hamlin N."/>
            <person name="Davies R."/>
            <person name="Gaudet P."/>
            <person name="Fey P."/>
            <person name="Pilcher K."/>
            <person name="Chen G."/>
            <person name="Saunders D."/>
            <person name="Sodergren E."/>
            <person name="Davis P."/>
            <person name="Kerhornou A."/>
            <person name="Nie X."/>
            <person name="Hall N."/>
            <person name="Anjard C."/>
            <person name="Hemphill L."/>
            <person name="Bason N."/>
            <person name="Farbrother P."/>
            <person name="Desany B."/>
            <person name="Just E."/>
            <person name="Morio T."/>
            <person name="Rost R."/>
            <person name="Churcher C."/>
            <person name="Cooper J."/>
            <person name="Haydock S."/>
            <person name="van Driessche N."/>
            <person name="Cronin A."/>
            <person name="Goodhead I."/>
            <person name="Muzny D."/>
            <person name="Mourier T."/>
            <person name="Pain A."/>
            <person name="Lu M."/>
            <person name="Harper D."/>
            <person name="Lindsay R."/>
            <person name="Hauser H."/>
            <person name="James K."/>
            <person name="Quiles M."/>
            <person name="Madan Babu M."/>
            <person name="Saito T."/>
            <person name="Buchrieser C."/>
            <person name="Wardroper A."/>
            <person name="Felder M."/>
            <person name="Thangavelu M."/>
            <person name="Johnson D."/>
            <person name="Knights A."/>
            <person name="Loulseged H."/>
            <person name="Mungall K."/>
            <person name="Oliver K."/>
            <person name="Price C."/>
            <person name="Quail M.A."/>
            <person name="Urushihara H."/>
            <person name="Hernandez J."/>
            <person name="Rabbinowitsch E."/>
            <person name="Steffen D."/>
            <person name="Sanders M."/>
            <person name="Ma J."/>
            <person name="Kohara Y."/>
            <person name="Sharp S."/>
            <person name="Simmonds M."/>
            <person name="Spiegler S."/>
            <person name="Tivey A."/>
            <person name="Sugano S."/>
            <person name="White B."/>
            <person name="Walker D."/>
            <person name="Woodward J."/>
            <person name="Winckler T."/>
            <person name="Tanaka Y."/>
            <person name="Shaulsky G."/>
            <person name="Schleicher M."/>
            <person name="Weinstock G."/>
            <person name="Rosenthal A."/>
            <person name="Cox E.C."/>
            <person name="Chisholm R.L."/>
            <person name="Gibbs R."/>
            <person name="Loomis W.F."/>
            <person name="Platzer M."/>
            <person name="Kay R.R."/>
            <person name="Williams J."/>
            <person name="Dear P.H."/>
            <person name="Noegel A.A."/>
            <person name="Barrell B."/>
            <person name="Kuspa A."/>
        </authorList>
    </citation>
    <scope>NUCLEOTIDE SEQUENCE [LARGE SCALE GENOMIC DNA]</scope>
    <source>
        <strain evidence="2 3">AX4</strain>
    </source>
</reference>
<dbReference type="KEGG" id="ddi:DDB_G0284231"/>
<protein>
    <submittedName>
        <fullName evidence="2">Uncharacterized protein</fullName>
    </submittedName>
</protein>
<evidence type="ECO:0000313" key="2">
    <source>
        <dbReference type="EMBL" id="EAL65304.1"/>
    </source>
</evidence>
<proteinExistence type="predicted"/>
<organism evidence="2 3">
    <name type="scientific">Dictyostelium discoideum</name>
    <name type="common">Social amoeba</name>
    <dbReference type="NCBI Taxonomy" id="44689"/>
    <lineage>
        <taxon>Eukaryota</taxon>
        <taxon>Amoebozoa</taxon>
        <taxon>Evosea</taxon>
        <taxon>Eumycetozoa</taxon>
        <taxon>Dictyostelia</taxon>
        <taxon>Dictyosteliales</taxon>
        <taxon>Dictyosteliaceae</taxon>
        <taxon>Dictyostelium</taxon>
    </lineage>
</organism>
<feature type="region of interest" description="Disordered" evidence="1">
    <location>
        <begin position="1"/>
        <end position="34"/>
    </location>
</feature>
<name>Q54PY4_DICDI</name>
<dbReference type="RefSeq" id="XP_638661.1">
    <property type="nucleotide sequence ID" value="XM_633569.1"/>
</dbReference>
<dbReference type="EMBL" id="AAFI02000064">
    <property type="protein sequence ID" value="EAL65304.1"/>
    <property type="molecule type" value="Genomic_DNA"/>
</dbReference>
<dbReference type="AlphaFoldDB" id="Q54PY4"/>
<accession>Q54PY4</accession>
<feature type="compositionally biased region" description="Polar residues" evidence="1">
    <location>
        <begin position="17"/>
        <end position="34"/>
    </location>
</feature>
<dbReference type="InParanoid" id="Q54PY4"/>
<dbReference type="GeneID" id="8624490"/>
<comment type="caution">
    <text evidence="2">The sequence shown here is derived from an EMBL/GenBank/DDBJ whole genome shotgun (WGS) entry which is preliminary data.</text>
</comment>
<dbReference type="Proteomes" id="UP000002195">
    <property type="component" value="Unassembled WGS sequence"/>
</dbReference>
<sequence length="78" mass="8764">MVDVKTSLFNNPKLKINGNQRNKPDTNDNGNKYSSTHVTYTTGVTAAATTALPLLLLKLPTPSHIFCGDYQYLWHHYI</sequence>